<name>A0A381WWU6_9ZZZZ</name>
<evidence type="ECO:0000259" key="2">
    <source>
        <dbReference type="Pfam" id="PF00561"/>
    </source>
</evidence>
<dbReference type="Gene3D" id="3.40.50.1820">
    <property type="entry name" value="alpha/beta hydrolase"/>
    <property type="match status" value="1"/>
</dbReference>
<evidence type="ECO:0000313" key="3">
    <source>
        <dbReference type="EMBL" id="SVA56995.1"/>
    </source>
</evidence>
<dbReference type="Pfam" id="PF00561">
    <property type="entry name" value="Abhydrolase_1"/>
    <property type="match status" value="1"/>
</dbReference>
<reference evidence="3" key="1">
    <citation type="submission" date="2018-05" db="EMBL/GenBank/DDBJ databases">
        <authorList>
            <person name="Lanie J.A."/>
            <person name="Ng W.-L."/>
            <person name="Kazmierczak K.M."/>
            <person name="Andrzejewski T.M."/>
            <person name="Davidsen T.M."/>
            <person name="Wayne K.J."/>
            <person name="Tettelin H."/>
            <person name="Glass J.I."/>
            <person name="Rusch D."/>
            <person name="Podicherti R."/>
            <person name="Tsui H.-C.T."/>
            <person name="Winkler M.E."/>
        </authorList>
    </citation>
    <scope>NUCLEOTIDE SEQUENCE</scope>
</reference>
<dbReference type="GO" id="GO:0016787">
    <property type="term" value="F:hydrolase activity"/>
    <property type="evidence" value="ECO:0007669"/>
    <property type="project" value="UniProtKB-KW"/>
</dbReference>
<sequence>MLTLPSLGLAALGASSVVSRRVYAQPTGRGVESEPYPSAWLPEGVRSRFVDNVNGLRVHVLEAGYETPNRPALLLLHGFPELAYSWRNVMVPLAEAGYHVIAPDVRGYGRTTGWSSDYDTDLSPFRRLNKVRDALGLVLAFGHRSVAAVIGHDAGSPLAGWCGITRPDIFPAVVMMSAPFGGTRALPFDTANGPPRTTAAADRPSIYDDLAALPRPRKHYQRYYTTRDANENMWHASQGIHDFIRGYYHFKSADWEGNQPYRLAARTAEEWAKMPNYYIMQLSQGMAETVAEVMPSAAHIAANTWLPDSALQVYAEEYGRTSFQGGLNGYRMGRSGVGVEEVELYAGRTIDQPSMFISGASDWGTYQSPGSFERMQEVACTDMRAVHLVAGAGHWVQQEQAETTSHLLLEFLGGLG</sequence>
<gene>
    <name evidence="3" type="ORF">METZ01_LOCUS109849</name>
</gene>
<dbReference type="InterPro" id="IPR029058">
    <property type="entry name" value="AB_hydrolase_fold"/>
</dbReference>
<accession>A0A381WWU6</accession>
<proteinExistence type="predicted"/>
<protein>
    <recommendedName>
        <fullName evidence="2">AB hydrolase-1 domain-containing protein</fullName>
    </recommendedName>
</protein>
<dbReference type="EMBL" id="UINC01013150">
    <property type="protein sequence ID" value="SVA56995.1"/>
    <property type="molecule type" value="Genomic_DNA"/>
</dbReference>
<dbReference type="AlphaFoldDB" id="A0A381WWU6"/>
<dbReference type="InterPro" id="IPR000639">
    <property type="entry name" value="Epox_hydrolase-like"/>
</dbReference>
<dbReference type="PRINTS" id="PR00412">
    <property type="entry name" value="EPOXHYDRLASE"/>
</dbReference>
<keyword evidence="1" id="KW-0378">Hydrolase</keyword>
<dbReference type="PANTHER" id="PTHR43329">
    <property type="entry name" value="EPOXIDE HYDROLASE"/>
    <property type="match status" value="1"/>
</dbReference>
<dbReference type="SUPFAM" id="SSF53474">
    <property type="entry name" value="alpha/beta-Hydrolases"/>
    <property type="match status" value="1"/>
</dbReference>
<organism evidence="3">
    <name type="scientific">marine metagenome</name>
    <dbReference type="NCBI Taxonomy" id="408172"/>
    <lineage>
        <taxon>unclassified sequences</taxon>
        <taxon>metagenomes</taxon>
        <taxon>ecological metagenomes</taxon>
    </lineage>
</organism>
<dbReference type="InterPro" id="IPR000073">
    <property type="entry name" value="AB_hydrolase_1"/>
</dbReference>
<evidence type="ECO:0000256" key="1">
    <source>
        <dbReference type="ARBA" id="ARBA00022801"/>
    </source>
</evidence>
<feature type="domain" description="AB hydrolase-1" evidence="2">
    <location>
        <begin position="71"/>
        <end position="397"/>
    </location>
</feature>